<gene>
    <name evidence="1" type="ORF">EXIGLDRAFT_733705</name>
</gene>
<protein>
    <submittedName>
        <fullName evidence="1">Uncharacterized protein</fullName>
    </submittedName>
</protein>
<dbReference type="AlphaFoldDB" id="A0A165B888"/>
<organism evidence="1 2">
    <name type="scientific">Exidia glandulosa HHB12029</name>
    <dbReference type="NCBI Taxonomy" id="1314781"/>
    <lineage>
        <taxon>Eukaryota</taxon>
        <taxon>Fungi</taxon>
        <taxon>Dikarya</taxon>
        <taxon>Basidiomycota</taxon>
        <taxon>Agaricomycotina</taxon>
        <taxon>Agaricomycetes</taxon>
        <taxon>Auriculariales</taxon>
        <taxon>Exidiaceae</taxon>
        <taxon>Exidia</taxon>
    </lineage>
</organism>
<evidence type="ECO:0000313" key="2">
    <source>
        <dbReference type="Proteomes" id="UP000077266"/>
    </source>
</evidence>
<dbReference type="EMBL" id="KV426528">
    <property type="protein sequence ID" value="KZV80045.1"/>
    <property type="molecule type" value="Genomic_DNA"/>
</dbReference>
<evidence type="ECO:0000313" key="1">
    <source>
        <dbReference type="EMBL" id="KZV80045.1"/>
    </source>
</evidence>
<accession>A0A165B888</accession>
<dbReference type="Proteomes" id="UP000077266">
    <property type="component" value="Unassembled WGS sequence"/>
</dbReference>
<dbReference type="InParanoid" id="A0A165B888"/>
<sequence>MTSSTFPRFSRIYQISTRKTGDDYDHVCHSSWSTSLIRQQPRPCRPRTRPALRDLPQALFFCGY</sequence>
<proteinExistence type="predicted"/>
<reference evidence="1 2" key="1">
    <citation type="journal article" date="2016" name="Mol. Biol. Evol.">
        <title>Comparative Genomics of Early-Diverging Mushroom-Forming Fungi Provides Insights into the Origins of Lignocellulose Decay Capabilities.</title>
        <authorList>
            <person name="Nagy L.G."/>
            <person name="Riley R."/>
            <person name="Tritt A."/>
            <person name="Adam C."/>
            <person name="Daum C."/>
            <person name="Floudas D."/>
            <person name="Sun H."/>
            <person name="Yadav J.S."/>
            <person name="Pangilinan J."/>
            <person name="Larsson K.H."/>
            <person name="Matsuura K."/>
            <person name="Barry K."/>
            <person name="Labutti K."/>
            <person name="Kuo R."/>
            <person name="Ohm R.A."/>
            <person name="Bhattacharya S.S."/>
            <person name="Shirouzu T."/>
            <person name="Yoshinaga Y."/>
            <person name="Martin F.M."/>
            <person name="Grigoriev I.V."/>
            <person name="Hibbett D.S."/>
        </authorList>
    </citation>
    <scope>NUCLEOTIDE SEQUENCE [LARGE SCALE GENOMIC DNA]</scope>
    <source>
        <strain evidence="1 2">HHB12029</strain>
    </source>
</reference>
<keyword evidence="2" id="KW-1185">Reference proteome</keyword>
<name>A0A165B888_EXIGL</name>